<name>A0ABQ5EKD0_9ASTR</name>
<dbReference type="EMBL" id="BQNB010016401">
    <property type="protein sequence ID" value="GJT51375.1"/>
    <property type="molecule type" value="Genomic_DNA"/>
</dbReference>
<evidence type="ECO:0000313" key="1">
    <source>
        <dbReference type="EMBL" id="GJT51375.1"/>
    </source>
</evidence>
<sequence length="497" mass="55925">MAQLKKLTFEELKVEFEKLMRSIESFVHMGSEERVKRAGVQLEKESSKKLKIAVEDVSVTEEKVKVHEAEEDMEALVKGNDTDSSSSTDIPVSVVPVAIKPPSIANWKIIKLGNKGVYQIIREDGTYITYINFGAMLKSISRDVTELYRLVMQKYGTNGPEDEYESVFWGDLKTMFDPLLSIDHVWNLPYQQKMLRWRYYDSYAYPIQVEDIYANGHLVRNDDFTNVGMDLPHMEKSTVVDSVIAQAKIIEHGEGLQVLHYEVGQKHKPLYDYFLDDYNIVEKSIQELMASSLPVLDFLQQQFTVTDHNLCNNDWNASGIPDLDLILIAYVLIGKAGDTIRTLQNSSGLMIQITWDAKAKNGYSTKTNADVHDAVATTVSSSGGHTSNAAIYLDTLVITNNIILRRYLCDVLDTPAIPQAQRPPLDVNVVVNENRQQHDSSSHGSGQLINPAAEMDNALSYGKLVWPSQDNSNMSLPLLEEILRLLNQLAPTSILHT</sequence>
<reference evidence="1" key="2">
    <citation type="submission" date="2022-01" db="EMBL/GenBank/DDBJ databases">
        <authorList>
            <person name="Yamashiro T."/>
            <person name="Shiraishi A."/>
            <person name="Satake H."/>
            <person name="Nakayama K."/>
        </authorList>
    </citation>
    <scope>NUCLEOTIDE SEQUENCE</scope>
</reference>
<organism evidence="1 2">
    <name type="scientific">Tanacetum coccineum</name>
    <dbReference type="NCBI Taxonomy" id="301880"/>
    <lineage>
        <taxon>Eukaryota</taxon>
        <taxon>Viridiplantae</taxon>
        <taxon>Streptophyta</taxon>
        <taxon>Embryophyta</taxon>
        <taxon>Tracheophyta</taxon>
        <taxon>Spermatophyta</taxon>
        <taxon>Magnoliopsida</taxon>
        <taxon>eudicotyledons</taxon>
        <taxon>Gunneridae</taxon>
        <taxon>Pentapetalae</taxon>
        <taxon>asterids</taxon>
        <taxon>campanulids</taxon>
        <taxon>Asterales</taxon>
        <taxon>Asteraceae</taxon>
        <taxon>Asteroideae</taxon>
        <taxon>Anthemideae</taxon>
        <taxon>Anthemidinae</taxon>
        <taxon>Tanacetum</taxon>
    </lineage>
</organism>
<proteinExistence type="predicted"/>
<evidence type="ECO:0000313" key="2">
    <source>
        <dbReference type="Proteomes" id="UP001151760"/>
    </source>
</evidence>
<protein>
    <submittedName>
        <fullName evidence="1">Uncharacterized protein</fullName>
    </submittedName>
</protein>
<accession>A0ABQ5EKD0</accession>
<dbReference type="Proteomes" id="UP001151760">
    <property type="component" value="Unassembled WGS sequence"/>
</dbReference>
<reference evidence="1" key="1">
    <citation type="journal article" date="2022" name="Int. J. Mol. Sci.">
        <title>Draft Genome of Tanacetum Coccineum: Genomic Comparison of Closely Related Tanacetum-Family Plants.</title>
        <authorList>
            <person name="Yamashiro T."/>
            <person name="Shiraishi A."/>
            <person name="Nakayama K."/>
            <person name="Satake H."/>
        </authorList>
    </citation>
    <scope>NUCLEOTIDE SEQUENCE</scope>
</reference>
<gene>
    <name evidence="1" type="ORF">Tco_0977532</name>
</gene>
<keyword evidence="2" id="KW-1185">Reference proteome</keyword>
<comment type="caution">
    <text evidence="1">The sequence shown here is derived from an EMBL/GenBank/DDBJ whole genome shotgun (WGS) entry which is preliminary data.</text>
</comment>